<name>A0ABU2ZU35_9ALTE</name>
<evidence type="ECO:0000256" key="1">
    <source>
        <dbReference type="SAM" id="SignalP"/>
    </source>
</evidence>
<keyword evidence="3" id="KW-1185">Reference proteome</keyword>
<dbReference type="EMBL" id="JAVRHX010000005">
    <property type="protein sequence ID" value="MDT0596158.1"/>
    <property type="molecule type" value="Genomic_DNA"/>
</dbReference>
<dbReference type="Pfam" id="PF06516">
    <property type="entry name" value="NUP"/>
    <property type="match status" value="1"/>
</dbReference>
<sequence>MQNLLLKLTLVFAAFLFALGFSANVFSTEKNIAKDTSKPINVKVFIGAMFEIGNNSGDKAGEFQFWFERYFANSKPITVKGAANSVYCNQNGVCGSVLGMGKVASSSSMQAIILNKQFDVSKAYFLISGVAGTPPSKGTIADVSWGSWLIDYDLGHRWHPSEGEPDAPTFTPRKGYESIRRYQLNAHLLNWALHISDDVKLTDSESARQYRQRYPQTAARRKPKVGYGTHMTGDTFFHGPGLSSEAQYMAELYGADDYVITEMEAAAIAQVLDRTLGINRMMSLRGAVNFDQGHPNERTLDHLDPAPGETAGGFEETLINISAVGAKVVDHIVENWHVWQHDVPPLP</sequence>
<dbReference type="RefSeq" id="WP_311369681.1">
    <property type="nucleotide sequence ID" value="NZ_JAVRHX010000005.1"/>
</dbReference>
<dbReference type="InterPro" id="IPR035994">
    <property type="entry name" value="Nucleoside_phosphorylase_sf"/>
</dbReference>
<dbReference type="SUPFAM" id="SSF53167">
    <property type="entry name" value="Purine and uridine phosphorylases"/>
    <property type="match status" value="1"/>
</dbReference>
<dbReference type="PANTHER" id="PTHR38643:SF1">
    <property type="entry name" value="PURINE NUCLEOSIDE PERMEASE C285.05-RELATED"/>
    <property type="match status" value="1"/>
</dbReference>
<reference evidence="2 3" key="1">
    <citation type="submission" date="2023-09" db="EMBL/GenBank/DDBJ databases">
        <authorList>
            <person name="Rey-Velasco X."/>
        </authorList>
    </citation>
    <scope>NUCLEOTIDE SEQUENCE [LARGE SCALE GENOMIC DNA]</scope>
    <source>
        <strain evidence="2 3">P117</strain>
    </source>
</reference>
<feature type="signal peptide" evidence="1">
    <location>
        <begin position="1"/>
        <end position="23"/>
    </location>
</feature>
<feature type="chain" id="PRO_5047179585" evidence="1">
    <location>
        <begin position="24"/>
        <end position="347"/>
    </location>
</feature>
<dbReference type="Proteomes" id="UP001253545">
    <property type="component" value="Unassembled WGS sequence"/>
</dbReference>
<comment type="caution">
    <text evidence="2">The sequence shown here is derived from an EMBL/GenBank/DDBJ whole genome shotgun (WGS) entry which is preliminary data.</text>
</comment>
<proteinExistence type="predicted"/>
<evidence type="ECO:0000313" key="2">
    <source>
        <dbReference type="EMBL" id="MDT0596158.1"/>
    </source>
</evidence>
<gene>
    <name evidence="2" type="ORF">RM552_14990</name>
</gene>
<keyword evidence="1" id="KW-0732">Signal</keyword>
<dbReference type="PIRSF" id="PIRSF013171">
    <property type="entry name" value="Pur_nuclsid_perm"/>
    <property type="match status" value="1"/>
</dbReference>
<evidence type="ECO:0000313" key="3">
    <source>
        <dbReference type="Proteomes" id="UP001253545"/>
    </source>
</evidence>
<accession>A0ABU2ZU35</accession>
<dbReference type="PANTHER" id="PTHR38643">
    <property type="entry name" value="PURINE NUCLEOSIDE PERMEASE C285.05-RELATED"/>
    <property type="match status" value="1"/>
</dbReference>
<dbReference type="InterPro" id="IPR009486">
    <property type="entry name" value="Pur_nuclsid_perm"/>
</dbReference>
<protein>
    <submittedName>
        <fullName evidence="2">Purine nucleoside permease</fullName>
    </submittedName>
</protein>
<dbReference type="Gene3D" id="3.40.50.1580">
    <property type="entry name" value="Nucleoside phosphorylase domain"/>
    <property type="match status" value="1"/>
</dbReference>
<organism evidence="2 3">
    <name type="scientific">Glaciecola petra</name>
    <dbReference type="NCBI Taxonomy" id="3075602"/>
    <lineage>
        <taxon>Bacteria</taxon>
        <taxon>Pseudomonadati</taxon>
        <taxon>Pseudomonadota</taxon>
        <taxon>Gammaproteobacteria</taxon>
        <taxon>Alteromonadales</taxon>
        <taxon>Alteromonadaceae</taxon>
        <taxon>Glaciecola</taxon>
    </lineage>
</organism>